<protein>
    <submittedName>
        <fullName evidence="1">Uncharacterized protein</fullName>
    </submittedName>
</protein>
<comment type="caution">
    <text evidence="1">The sequence shown here is derived from an EMBL/GenBank/DDBJ whole genome shotgun (WGS) entry which is preliminary data.</text>
</comment>
<dbReference type="Proteomes" id="UP001230649">
    <property type="component" value="Unassembled WGS sequence"/>
</dbReference>
<proteinExistence type="predicted"/>
<sequence length="579" mass="61473">MTESNTSLLTATGNWADEMDDIPSAPIAKDPDAPRRGDPGYFDSLPNRGAGGENRFQSSREEIPMPTRAPFNAYVGNLAFDAVEEDVEVFFQGVATKSIKVIRDHEGKPKGFGYVEFETLDGLKDALARSGENFGGRNVRISVAEPPKEGGRGGYSDEPSAADTATQWRRAGPLPARSSPAQGRAPSRYESASGGGGGFGGGMDSPGGGDVDWSAARGTKFTPRPTDSGFGGSQGGFQRGPMREQREPPAALGSLDDVPSDWRGSRPARAPPAFEQRDSFRGANGAPGRGFVESDVGLSGEAAQEESWSRGSRFKATEQRPGPGPRRESNTVRPDVEEKSDWRSGKKSLEATPSGSAATSPQPARKQLSLLPRTNPASPTTEESSTTKASPFGAARAVDTAAREREAMERAQKREEERRAAVEAAKQKRIAEAKEREAKEQKDAPAAGGLGITTEPKRVHPSRQQNGAVPNARPTNPPKRESFTKPAAGSAWRRDSSDKTTSKAPAAQEVDADGFVVATGSSATRKAAAREHKAAQDQKEQAAANKPKFSFAAAGEGFVEGDVERVREGVEGVQLAEEV</sequence>
<accession>A0ACC2VL60</accession>
<gene>
    <name evidence="1" type="ORF">QFC20_005757</name>
</gene>
<keyword evidence="2" id="KW-1185">Reference proteome</keyword>
<name>A0ACC2VL60_9TREE</name>
<organism evidence="1 2">
    <name type="scientific">Naganishia adeliensis</name>
    <dbReference type="NCBI Taxonomy" id="92952"/>
    <lineage>
        <taxon>Eukaryota</taxon>
        <taxon>Fungi</taxon>
        <taxon>Dikarya</taxon>
        <taxon>Basidiomycota</taxon>
        <taxon>Agaricomycotina</taxon>
        <taxon>Tremellomycetes</taxon>
        <taxon>Filobasidiales</taxon>
        <taxon>Filobasidiaceae</taxon>
        <taxon>Naganishia</taxon>
    </lineage>
</organism>
<reference evidence="1" key="1">
    <citation type="submission" date="2023-04" db="EMBL/GenBank/DDBJ databases">
        <title>Draft Genome sequencing of Naganishia species isolated from polar environments using Oxford Nanopore Technology.</title>
        <authorList>
            <person name="Leo P."/>
            <person name="Venkateswaran K."/>
        </authorList>
    </citation>
    <scope>NUCLEOTIDE SEQUENCE</scope>
    <source>
        <strain evidence="1">MNA-CCFEE 5262</strain>
    </source>
</reference>
<dbReference type="EMBL" id="JASBWS010000085">
    <property type="protein sequence ID" value="KAJ9099356.1"/>
    <property type="molecule type" value="Genomic_DNA"/>
</dbReference>
<evidence type="ECO:0000313" key="2">
    <source>
        <dbReference type="Proteomes" id="UP001230649"/>
    </source>
</evidence>
<evidence type="ECO:0000313" key="1">
    <source>
        <dbReference type="EMBL" id="KAJ9099356.1"/>
    </source>
</evidence>